<sequence length="71" mass="7725">MMTPSHNGVFHRVALKDIPSFCRQPAPGCGKNETLSGKKMAKALFSVRSCRMDTPVEQATAGSRHGTPWPL</sequence>
<reference evidence="2" key="1">
    <citation type="submission" date="2016-12" db="EMBL/GenBank/DDBJ databases">
        <authorList>
            <person name="Brunel B."/>
        </authorList>
    </citation>
    <scope>NUCLEOTIDE SEQUENCE [LARGE SCALE GENOMIC DNA]</scope>
</reference>
<protein>
    <submittedName>
        <fullName evidence="1">Uncharacterized protein</fullName>
    </submittedName>
</protein>
<gene>
    <name evidence="1" type="ORF">BQ8482_110748</name>
</gene>
<organism evidence="1 2">
    <name type="scientific">Mesorhizobium delmotii</name>
    <dbReference type="NCBI Taxonomy" id="1631247"/>
    <lineage>
        <taxon>Bacteria</taxon>
        <taxon>Pseudomonadati</taxon>
        <taxon>Pseudomonadota</taxon>
        <taxon>Alphaproteobacteria</taxon>
        <taxon>Hyphomicrobiales</taxon>
        <taxon>Phyllobacteriaceae</taxon>
        <taxon>Mesorhizobium</taxon>
    </lineage>
</organism>
<evidence type="ECO:0000313" key="1">
    <source>
        <dbReference type="EMBL" id="SJM28818.1"/>
    </source>
</evidence>
<dbReference type="AlphaFoldDB" id="A0A2P9ACG5"/>
<proteinExistence type="predicted"/>
<keyword evidence="2" id="KW-1185">Reference proteome</keyword>
<accession>A0A2P9ACG5</accession>
<name>A0A2P9ACG5_9HYPH</name>
<dbReference type="Proteomes" id="UP000245698">
    <property type="component" value="Unassembled WGS sequence"/>
</dbReference>
<dbReference type="EMBL" id="FUIG01000013">
    <property type="protein sequence ID" value="SJM28818.1"/>
    <property type="molecule type" value="Genomic_DNA"/>
</dbReference>
<evidence type="ECO:0000313" key="2">
    <source>
        <dbReference type="Proteomes" id="UP000245698"/>
    </source>
</evidence>